<evidence type="ECO:0000313" key="1">
    <source>
        <dbReference type="EMBL" id="JAD66034.1"/>
    </source>
</evidence>
<protein>
    <submittedName>
        <fullName evidence="1">Uncharacterized protein</fullName>
    </submittedName>
</protein>
<name>A0A0A9BPY3_ARUDO</name>
<dbReference type="EMBL" id="GBRH01231861">
    <property type="protein sequence ID" value="JAD66034.1"/>
    <property type="molecule type" value="Transcribed_RNA"/>
</dbReference>
<reference evidence="1" key="2">
    <citation type="journal article" date="2015" name="Data Brief">
        <title>Shoot transcriptome of the giant reed, Arundo donax.</title>
        <authorList>
            <person name="Barrero R.A."/>
            <person name="Guerrero F.D."/>
            <person name="Moolhuijzen P."/>
            <person name="Goolsby J.A."/>
            <person name="Tidwell J."/>
            <person name="Bellgard S.E."/>
            <person name="Bellgard M.I."/>
        </authorList>
    </citation>
    <scope>NUCLEOTIDE SEQUENCE</scope>
    <source>
        <tissue evidence="1">Shoot tissue taken approximately 20 cm above the soil surface</tissue>
    </source>
</reference>
<sequence length="53" mass="6074">MMANTFFRKRQSHLVTFISGPHASQIDFVLTRRDDKRSCLDCKVIPGVCCRST</sequence>
<organism evidence="1">
    <name type="scientific">Arundo donax</name>
    <name type="common">Giant reed</name>
    <name type="synonym">Donax arundinaceus</name>
    <dbReference type="NCBI Taxonomy" id="35708"/>
    <lineage>
        <taxon>Eukaryota</taxon>
        <taxon>Viridiplantae</taxon>
        <taxon>Streptophyta</taxon>
        <taxon>Embryophyta</taxon>
        <taxon>Tracheophyta</taxon>
        <taxon>Spermatophyta</taxon>
        <taxon>Magnoliopsida</taxon>
        <taxon>Liliopsida</taxon>
        <taxon>Poales</taxon>
        <taxon>Poaceae</taxon>
        <taxon>PACMAD clade</taxon>
        <taxon>Arundinoideae</taxon>
        <taxon>Arundineae</taxon>
        <taxon>Arundo</taxon>
    </lineage>
</organism>
<proteinExistence type="predicted"/>
<accession>A0A0A9BPY3</accession>
<dbReference type="AlphaFoldDB" id="A0A0A9BPY3"/>
<reference evidence="1" key="1">
    <citation type="submission" date="2014-09" db="EMBL/GenBank/DDBJ databases">
        <authorList>
            <person name="Magalhaes I.L.F."/>
            <person name="Oliveira U."/>
            <person name="Santos F.R."/>
            <person name="Vidigal T.H.D.A."/>
            <person name="Brescovit A.D."/>
            <person name="Santos A.J."/>
        </authorList>
    </citation>
    <scope>NUCLEOTIDE SEQUENCE</scope>
    <source>
        <tissue evidence="1">Shoot tissue taken approximately 20 cm above the soil surface</tissue>
    </source>
</reference>